<accession>A0A168D0D7</accession>
<sequence>MPISLLVSSGTDNALCTWIFDDSPFSPIPRPLHSRRGHAAPITSLDFLPVASDGSDSMGKWILSASKDRSLWGFSLRKDSQNTEFSQGNIKHKMKKRAGVKASTVQDELKVSEITCMASCLNRDGGMGTAVKGPVWSNQKGASAEALNATGWESVITGHKGDNCARTWLWGTRKAGRWTLPTHDHTEVKSVAISPCGTFALVGSAAGSIDMFNLQSGIHRQSFPIRVTPAQAKKLELLRAANREKGRFEILAGQGKHTDAVTGLMVDSLNTTVVSCGLDGKVKFWDFLSGKLTYEIDWSNMCSITGLRYNRSGDLLFLSCDDLAIRVVDIETKNIVRELWGCVGQINDYCISQDGRWVIAASMDSVVRVCDLPTGHLIDAFRLPSTCTSLTLSSTGEFLATAHADGVGIDIWNNRSLYTHVPTTHIDENSIIDVSQPTASGENGSAMIEAAFEANDSNDIETGLTMPIEQLHQDMLTLSLMPKNRWQTLVKLDTIKQRNKPKEPPKVPKQAPFFLSGAMSKSGDQDGHKASQSLEESRVSRLQLEGQAGSQTQFSALLSSGSECNDYEAFIEYLKSLSPAKADLQIRSLEPVMRSEHNELADFVAALTQRLKTKRDFELVNAWMAVFLRIHSDTISSIGEDVDQVPGGRVLLKRLGEWKVEQQKESIRLSEMIGQCRGIVGFLRSAR</sequence>
<dbReference type="OrthoDB" id="10250769at2759"/>
<comment type="caution">
    <text evidence="4">The sequence shown here is derived from an EMBL/GenBank/DDBJ whole genome shotgun (WGS) entry which is preliminary data.</text>
</comment>
<dbReference type="InterPro" id="IPR015943">
    <property type="entry name" value="WD40/YVTN_repeat-like_dom_sf"/>
</dbReference>
<evidence type="ECO:0000259" key="3">
    <source>
        <dbReference type="Pfam" id="PF04192"/>
    </source>
</evidence>
<evidence type="ECO:0000313" key="4">
    <source>
        <dbReference type="EMBL" id="KZZ97228.1"/>
    </source>
</evidence>
<dbReference type="SUPFAM" id="SSF50998">
    <property type="entry name" value="Quinoprotein alcohol dehydrogenase-like"/>
    <property type="match status" value="1"/>
</dbReference>
<dbReference type="PROSITE" id="PS50082">
    <property type="entry name" value="WD_REPEATS_2"/>
    <property type="match status" value="1"/>
</dbReference>
<dbReference type="GO" id="GO:0032040">
    <property type="term" value="C:small-subunit processome"/>
    <property type="evidence" value="ECO:0007669"/>
    <property type="project" value="InterPro"/>
</dbReference>
<dbReference type="PANTHER" id="PTHR22840">
    <property type="entry name" value="WD REPEAT-CONTAINING PROTEIN 36"/>
    <property type="match status" value="1"/>
</dbReference>
<dbReference type="InterPro" id="IPR011047">
    <property type="entry name" value="Quinoprotein_ADH-like_sf"/>
</dbReference>
<dbReference type="EMBL" id="AZGZ01000002">
    <property type="protein sequence ID" value="KZZ97228.1"/>
    <property type="molecule type" value="Genomic_DNA"/>
</dbReference>
<dbReference type="VEuPathDB" id="FungiDB:AAP_00871"/>
<keyword evidence="1" id="KW-0853">WD repeat</keyword>
<dbReference type="InterPro" id="IPR007319">
    <property type="entry name" value="WDR36/Utp21_C"/>
</dbReference>
<dbReference type="Pfam" id="PF04192">
    <property type="entry name" value="Utp21"/>
    <property type="match status" value="1"/>
</dbReference>
<gene>
    <name evidence="4" type="ORF">AAP_00871</name>
</gene>
<dbReference type="AlphaFoldDB" id="A0A168D0D7"/>
<dbReference type="Pfam" id="PF00400">
    <property type="entry name" value="WD40"/>
    <property type="match status" value="1"/>
</dbReference>
<dbReference type="Gene3D" id="2.130.10.10">
    <property type="entry name" value="YVTN repeat-like/Quinoprotein amine dehydrogenase"/>
    <property type="match status" value="1"/>
</dbReference>
<feature type="compositionally biased region" description="Basic and acidic residues" evidence="2">
    <location>
        <begin position="523"/>
        <end position="539"/>
    </location>
</feature>
<evidence type="ECO:0000313" key="5">
    <source>
        <dbReference type="Proteomes" id="UP000242877"/>
    </source>
</evidence>
<organism evidence="4 5">
    <name type="scientific">Ascosphaera apis ARSEF 7405</name>
    <dbReference type="NCBI Taxonomy" id="392613"/>
    <lineage>
        <taxon>Eukaryota</taxon>
        <taxon>Fungi</taxon>
        <taxon>Dikarya</taxon>
        <taxon>Ascomycota</taxon>
        <taxon>Pezizomycotina</taxon>
        <taxon>Eurotiomycetes</taxon>
        <taxon>Eurotiomycetidae</taxon>
        <taxon>Onygenales</taxon>
        <taxon>Ascosphaeraceae</taxon>
        <taxon>Ascosphaera</taxon>
    </lineage>
</organism>
<dbReference type="Pfam" id="PF25168">
    <property type="entry name" value="Beta-prop_WDR36-Utp21_2nd"/>
    <property type="match status" value="1"/>
</dbReference>
<proteinExistence type="predicted"/>
<dbReference type="InterPro" id="IPR001680">
    <property type="entry name" value="WD40_rpt"/>
</dbReference>
<dbReference type="PANTHER" id="PTHR22840:SF12">
    <property type="entry name" value="WD REPEAT-CONTAINING PROTEIN 36"/>
    <property type="match status" value="1"/>
</dbReference>
<dbReference type="GO" id="GO:0006364">
    <property type="term" value="P:rRNA processing"/>
    <property type="evidence" value="ECO:0007669"/>
    <property type="project" value="InterPro"/>
</dbReference>
<feature type="domain" description="WDR36/Utp21 C-terminal" evidence="3">
    <location>
        <begin position="469"/>
        <end position="684"/>
    </location>
</feature>
<feature type="region of interest" description="Disordered" evidence="2">
    <location>
        <begin position="516"/>
        <end position="540"/>
    </location>
</feature>
<feature type="repeat" description="WD" evidence="1">
    <location>
        <begin position="254"/>
        <end position="295"/>
    </location>
</feature>
<dbReference type="Proteomes" id="UP000242877">
    <property type="component" value="Unassembled WGS sequence"/>
</dbReference>
<evidence type="ECO:0000256" key="2">
    <source>
        <dbReference type="SAM" id="MobiDB-lite"/>
    </source>
</evidence>
<reference evidence="4 5" key="1">
    <citation type="journal article" date="2016" name="Genome Biol. Evol.">
        <title>Divergent and convergent evolution of fungal pathogenicity.</title>
        <authorList>
            <person name="Shang Y."/>
            <person name="Xiao G."/>
            <person name="Zheng P."/>
            <person name="Cen K."/>
            <person name="Zhan S."/>
            <person name="Wang C."/>
        </authorList>
    </citation>
    <scope>NUCLEOTIDE SEQUENCE [LARGE SCALE GENOMIC DNA]</scope>
    <source>
        <strain evidence="4 5">ARSEF 7405</strain>
    </source>
</reference>
<keyword evidence="5" id="KW-1185">Reference proteome</keyword>
<dbReference type="GO" id="GO:0034388">
    <property type="term" value="C:Pwp2p-containing subcomplex of 90S preribosome"/>
    <property type="evidence" value="ECO:0007669"/>
    <property type="project" value="TreeGrafter"/>
</dbReference>
<evidence type="ECO:0000256" key="1">
    <source>
        <dbReference type="PROSITE-ProRule" id="PRU00221"/>
    </source>
</evidence>
<dbReference type="SMART" id="SM00320">
    <property type="entry name" value="WD40"/>
    <property type="match status" value="6"/>
</dbReference>
<name>A0A168D0D7_9EURO</name>
<protein>
    <submittedName>
        <fullName evidence="4">Small-subunit processome, Utp21</fullName>
    </submittedName>
</protein>